<dbReference type="PROSITE" id="PS50086">
    <property type="entry name" value="TBC_RABGAP"/>
    <property type="match status" value="1"/>
</dbReference>
<dbReference type="AlphaFoldDB" id="A0AAD8ADQ5"/>
<dbReference type="PANTHER" id="PTHR22957:SF337">
    <property type="entry name" value="TBC1 DOMAIN FAMILY MEMBER 5"/>
    <property type="match status" value="1"/>
</dbReference>
<evidence type="ECO:0000259" key="3">
    <source>
        <dbReference type="PROSITE" id="PS50086"/>
    </source>
</evidence>
<dbReference type="PANTHER" id="PTHR22957">
    <property type="entry name" value="TBC1 DOMAIN FAMILY MEMBER GTPASE-ACTIVATING PROTEIN"/>
    <property type="match status" value="1"/>
</dbReference>
<gene>
    <name evidence="4" type="ORF">L9F63_012258</name>
</gene>
<dbReference type="InterPro" id="IPR035969">
    <property type="entry name" value="Rab-GAP_TBC_sf"/>
</dbReference>
<accession>A0AAD8ADQ5</accession>
<dbReference type="GO" id="GO:0005096">
    <property type="term" value="F:GTPase activator activity"/>
    <property type="evidence" value="ECO:0007669"/>
    <property type="project" value="UniProtKB-KW"/>
</dbReference>
<dbReference type="Proteomes" id="UP001233999">
    <property type="component" value="Unassembled WGS sequence"/>
</dbReference>
<dbReference type="FunFam" id="1.10.8.270:FF:000011">
    <property type="entry name" value="TBC1 domain family member 5"/>
    <property type="match status" value="1"/>
</dbReference>
<dbReference type="Gene3D" id="1.10.8.270">
    <property type="entry name" value="putative rabgap domain of human tbc1 domain family member 14 like domains"/>
    <property type="match status" value="1"/>
</dbReference>
<keyword evidence="1" id="KW-0343">GTPase activation</keyword>
<evidence type="ECO:0000313" key="5">
    <source>
        <dbReference type="Proteomes" id="UP001233999"/>
    </source>
</evidence>
<feature type="compositionally biased region" description="Basic and acidic residues" evidence="2">
    <location>
        <begin position="426"/>
        <end position="437"/>
    </location>
</feature>
<sequence>MVNILFCYARENPSMCYRQGMHEILAPLLFVLHCDQQALLHTREQVPVSEVISEVLDPTYLEEDAYTIFCRIMGGIESCYRINDLTPTPTGYFPANIHSPQGNDGSCRAENEVVAQLNWIRENLLAPNDPQLYDHLQQLDIPLPLFGIRWLRLLFGREFPLQDLLVLWDAIFAEGDSFELVNYIVVAMLIAIRCQYYTTCMTYLMRYPGAVDITLIIEYALYLKDPQKHCLPAMASFANLPVVTIGGRSDLNRAAGQQMNIQEKELPKKIQQPVSTGTLGRLKKLSTRPDRWLGNKPAGKPAVGTTSVKNDDSPSIVDGYTLDDPALLKAELQHAHSVMSQCRIKVSQSYAVLQHNISATSNTDVLQALECLKEVCVILKGRHHIPHPLEVEPAYEAGEIRLDKQTTTVQRSASPPTQLTLQQRQNQEKHKTTGTLKKKEVEVDMKVFSQKEGDSDCVQGAPSKDPLGTDNDYERRLHFPLFKSC</sequence>
<name>A0AAD8ADQ5_DIPPU</name>
<feature type="domain" description="Rab-GAP TBC" evidence="3">
    <location>
        <begin position="1"/>
        <end position="175"/>
    </location>
</feature>
<feature type="compositionally biased region" description="Polar residues" evidence="2">
    <location>
        <begin position="408"/>
        <end position="425"/>
    </location>
</feature>
<evidence type="ECO:0000256" key="1">
    <source>
        <dbReference type="ARBA" id="ARBA00022468"/>
    </source>
</evidence>
<dbReference type="SMART" id="SM00164">
    <property type="entry name" value="TBC"/>
    <property type="match status" value="1"/>
</dbReference>
<dbReference type="Pfam" id="PF00566">
    <property type="entry name" value="RabGAP-TBC"/>
    <property type="match status" value="2"/>
</dbReference>
<feature type="region of interest" description="Disordered" evidence="2">
    <location>
        <begin position="451"/>
        <end position="472"/>
    </location>
</feature>
<dbReference type="GO" id="GO:0005737">
    <property type="term" value="C:cytoplasm"/>
    <property type="evidence" value="ECO:0007669"/>
    <property type="project" value="UniProtKB-ARBA"/>
</dbReference>
<proteinExistence type="predicted"/>
<reference evidence="4" key="2">
    <citation type="submission" date="2023-05" db="EMBL/GenBank/DDBJ databases">
        <authorList>
            <person name="Fouks B."/>
        </authorList>
    </citation>
    <scope>NUCLEOTIDE SEQUENCE</scope>
    <source>
        <strain evidence="4">Stay&amp;Tobe</strain>
        <tissue evidence="4">Testes</tissue>
    </source>
</reference>
<comment type="caution">
    <text evidence="4">The sequence shown here is derived from an EMBL/GenBank/DDBJ whole genome shotgun (WGS) entry which is preliminary data.</text>
</comment>
<feature type="region of interest" description="Disordered" evidence="2">
    <location>
        <begin position="290"/>
        <end position="310"/>
    </location>
</feature>
<keyword evidence="5" id="KW-1185">Reference proteome</keyword>
<dbReference type="EMBL" id="JASPKZ010001968">
    <property type="protein sequence ID" value="KAJ9596716.1"/>
    <property type="molecule type" value="Genomic_DNA"/>
</dbReference>
<feature type="region of interest" description="Disordered" evidence="2">
    <location>
        <begin position="408"/>
        <end position="437"/>
    </location>
</feature>
<dbReference type="InterPro" id="IPR000195">
    <property type="entry name" value="Rab-GAP-TBC_dom"/>
</dbReference>
<dbReference type="FunFam" id="1.10.472.80:FF:000038">
    <property type="entry name" value="TBC1 domain family member 5"/>
    <property type="match status" value="1"/>
</dbReference>
<dbReference type="SUPFAM" id="SSF47923">
    <property type="entry name" value="Ypt/Rab-GAP domain of gyp1p"/>
    <property type="match status" value="2"/>
</dbReference>
<dbReference type="Gene3D" id="1.10.472.80">
    <property type="entry name" value="Ypt/Rab-GAP domain of gyp1p, domain 3"/>
    <property type="match status" value="1"/>
</dbReference>
<reference evidence="4" key="1">
    <citation type="journal article" date="2023" name="IScience">
        <title>Live-bearing cockroach genome reveals convergent evolutionary mechanisms linked to viviparity in insects and beyond.</title>
        <authorList>
            <person name="Fouks B."/>
            <person name="Harrison M.C."/>
            <person name="Mikhailova A.A."/>
            <person name="Marchal E."/>
            <person name="English S."/>
            <person name="Carruthers M."/>
            <person name="Jennings E.C."/>
            <person name="Chiamaka E.L."/>
            <person name="Frigard R.A."/>
            <person name="Pippel M."/>
            <person name="Attardo G.M."/>
            <person name="Benoit J.B."/>
            <person name="Bornberg-Bauer E."/>
            <person name="Tobe S.S."/>
        </authorList>
    </citation>
    <scope>NUCLEOTIDE SEQUENCE</scope>
    <source>
        <strain evidence="4">Stay&amp;Tobe</strain>
    </source>
</reference>
<evidence type="ECO:0000256" key="2">
    <source>
        <dbReference type="SAM" id="MobiDB-lite"/>
    </source>
</evidence>
<organism evidence="4 5">
    <name type="scientific">Diploptera punctata</name>
    <name type="common">Pacific beetle cockroach</name>
    <dbReference type="NCBI Taxonomy" id="6984"/>
    <lineage>
        <taxon>Eukaryota</taxon>
        <taxon>Metazoa</taxon>
        <taxon>Ecdysozoa</taxon>
        <taxon>Arthropoda</taxon>
        <taxon>Hexapoda</taxon>
        <taxon>Insecta</taxon>
        <taxon>Pterygota</taxon>
        <taxon>Neoptera</taxon>
        <taxon>Polyneoptera</taxon>
        <taxon>Dictyoptera</taxon>
        <taxon>Blattodea</taxon>
        <taxon>Blaberoidea</taxon>
        <taxon>Blaberidae</taxon>
        <taxon>Diplopterinae</taxon>
        <taxon>Diploptera</taxon>
    </lineage>
</organism>
<evidence type="ECO:0000313" key="4">
    <source>
        <dbReference type="EMBL" id="KAJ9596716.1"/>
    </source>
</evidence>
<protein>
    <recommendedName>
        <fullName evidence="3">Rab-GAP TBC domain-containing protein</fullName>
    </recommendedName>
</protein>